<keyword evidence="1" id="KW-0813">Transport</keyword>
<evidence type="ECO:0000313" key="4">
    <source>
        <dbReference type="EMBL" id="TGE30063.1"/>
    </source>
</evidence>
<keyword evidence="5" id="KW-1185">Reference proteome</keyword>
<proteinExistence type="predicted"/>
<organism evidence="4 5">
    <name type="scientific">Salmonella enterica subsp. enterica serovar Poona</name>
    <dbReference type="NCBI Taxonomy" id="436295"/>
    <lineage>
        <taxon>Bacteria</taxon>
        <taxon>Pseudomonadati</taxon>
        <taxon>Pseudomonadota</taxon>
        <taxon>Gammaproteobacteria</taxon>
        <taxon>Enterobacterales</taxon>
        <taxon>Enterobacteriaceae</taxon>
        <taxon>Salmonella</taxon>
    </lineage>
</organism>
<keyword evidence="1" id="KW-0138">CF(0)</keyword>
<name>A0A4Z0QLE7_SALET</name>
<sequence>RPQFLIVLGLVEGFPMSAVGLGLYVMFAVAE</sequence>
<keyword evidence="2" id="KW-0446">Lipid-binding</keyword>
<dbReference type="InterPro" id="IPR038662">
    <property type="entry name" value="ATP_synth_F0_csu_sf"/>
</dbReference>
<evidence type="ECO:0000256" key="3">
    <source>
        <dbReference type="SAM" id="Phobius"/>
    </source>
</evidence>
<evidence type="ECO:0000313" key="5">
    <source>
        <dbReference type="Proteomes" id="UP000298196"/>
    </source>
</evidence>
<feature type="non-terminal residue" evidence="4">
    <location>
        <position position="1"/>
    </location>
</feature>
<keyword evidence="3" id="KW-0472">Membrane</keyword>
<dbReference type="EMBL" id="PYKI01000166">
    <property type="protein sequence ID" value="TGE30063.1"/>
    <property type="molecule type" value="Genomic_DNA"/>
</dbReference>
<dbReference type="GO" id="GO:0008289">
    <property type="term" value="F:lipid binding"/>
    <property type="evidence" value="ECO:0007669"/>
    <property type="project" value="UniProtKB-KW"/>
</dbReference>
<reference evidence="4 5" key="1">
    <citation type="submission" date="2018-03" db="EMBL/GenBank/DDBJ databases">
        <title>Non-Typhoidal Salmonella genome sequencing and assembly.</title>
        <authorList>
            <person name="Matchawe C."/>
        </authorList>
    </citation>
    <scope>NUCLEOTIDE SEQUENCE [LARGE SCALE GENOMIC DNA]</scope>
    <source>
        <strain evidence="4 5">22sa</strain>
    </source>
</reference>
<evidence type="ECO:0000256" key="1">
    <source>
        <dbReference type="ARBA" id="ARBA00022547"/>
    </source>
</evidence>
<keyword evidence="1" id="KW-0406">Ion transport</keyword>
<comment type="caution">
    <text evidence="4">The sequence shown here is derived from an EMBL/GenBank/DDBJ whole genome shotgun (WGS) entry which is preliminary data.</text>
</comment>
<accession>A0A4Z0QLE7</accession>
<evidence type="ECO:0000256" key="2">
    <source>
        <dbReference type="ARBA" id="ARBA00023121"/>
    </source>
</evidence>
<dbReference type="Gene3D" id="1.20.20.10">
    <property type="entry name" value="F1F0 ATP synthase subunit C"/>
    <property type="match status" value="1"/>
</dbReference>
<feature type="transmembrane region" description="Helical" evidence="3">
    <location>
        <begin position="6"/>
        <end position="30"/>
    </location>
</feature>
<dbReference type="AlphaFoldDB" id="A0A4Z0QLE7"/>
<dbReference type="Proteomes" id="UP000298196">
    <property type="component" value="Unassembled WGS sequence"/>
</dbReference>
<dbReference type="GO" id="GO:0045259">
    <property type="term" value="C:proton-transporting ATP synthase complex"/>
    <property type="evidence" value="ECO:0007669"/>
    <property type="project" value="UniProtKB-KW"/>
</dbReference>
<keyword evidence="3" id="KW-0812">Transmembrane</keyword>
<keyword evidence="1" id="KW-0375">Hydrogen ion transport</keyword>
<gene>
    <name evidence="4" type="ORF">C9F07_01135</name>
</gene>
<protein>
    <submittedName>
        <fullName evidence="4">ATP F0F1 synthase subunit C</fullName>
    </submittedName>
</protein>
<keyword evidence="3" id="KW-1133">Transmembrane helix</keyword>